<reference evidence="2" key="2">
    <citation type="submission" date="2020-09" db="EMBL/GenBank/DDBJ databases">
        <authorList>
            <person name="Sun Q."/>
            <person name="Zhou Y."/>
        </authorList>
    </citation>
    <scope>NUCLEOTIDE SEQUENCE</scope>
    <source>
        <strain evidence="2">CGMCC 4.7299</strain>
    </source>
</reference>
<dbReference type="RefSeq" id="WP_229715468.1">
    <property type="nucleotide sequence ID" value="NZ_BMMX01000001.1"/>
</dbReference>
<evidence type="ECO:0000256" key="1">
    <source>
        <dbReference type="SAM" id="Phobius"/>
    </source>
</evidence>
<dbReference type="AlphaFoldDB" id="A0A8J3BTA3"/>
<sequence length="85" mass="9023">MTRPAHLPVRFWAQASLAALTTILTVTTVLSREWVEILTGWDPDRGSGALEWLVVLALGLCAAALGLLARAQWLRAATTAPTVGG</sequence>
<evidence type="ECO:0000313" key="2">
    <source>
        <dbReference type="EMBL" id="GGK76444.1"/>
    </source>
</evidence>
<reference evidence="2" key="1">
    <citation type="journal article" date="2014" name="Int. J. Syst. Evol. Microbiol.">
        <title>Complete genome sequence of Corynebacterium casei LMG S-19264T (=DSM 44701T), isolated from a smear-ripened cheese.</title>
        <authorList>
            <consortium name="US DOE Joint Genome Institute (JGI-PGF)"/>
            <person name="Walter F."/>
            <person name="Albersmeier A."/>
            <person name="Kalinowski J."/>
            <person name="Ruckert C."/>
        </authorList>
    </citation>
    <scope>NUCLEOTIDE SEQUENCE</scope>
    <source>
        <strain evidence="2">CGMCC 4.7299</strain>
    </source>
</reference>
<feature type="transmembrane region" description="Helical" evidence="1">
    <location>
        <begin position="12"/>
        <end position="30"/>
    </location>
</feature>
<dbReference type="EMBL" id="BMMX01000001">
    <property type="protein sequence ID" value="GGK76444.1"/>
    <property type="molecule type" value="Genomic_DNA"/>
</dbReference>
<name>A0A8J3BTA3_9ACTN</name>
<keyword evidence="1" id="KW-0472">Membrane</keyword>
<organism evidence="2 3">
    <name type="scientific">Mangrovihabitans endophyticus</name>
    <dbReference type="NCBI Taxonomy" id="1751298"/>
    <lineage>
        <taxon>Bacteria</taxon>
        <taxon>Bacillati</taxon>
        <taxon>Actinomycetota</taxon>
        <taxon>Actinomycetes</taxon>
        <taxon>Micromonosporales</taxon>
        <taxon>Micromonosporaceae</taxon>
        <taxon>Mangrovihabitans</taxon>
    </lineage>
</organism>
<gene>
    <name evidence="2" type="ORF">GCM10012284_07960</name>
</gene>
<dbReference type="Proteomes" id="UP000656042">
    <property type="component" value="Unassembled WGS sequence"/>
</dbReference>
<accession>A0A8J3BTA3</accession>
<keyword evidence="1" id="KW-0812">Transmembrane</keyword>
<protein>
    <submittedName>
        <fullName evidence="2">Uncharacterized protein</fullName>
    </submittedName>
</protein>
<feature type="transmembrane region" description="Helical" evidence="1">
    <location>
        <begin position="50"/>
        <end position="69"/>
    </location>
</feature>
<comment type="caution">
    <text evidence="2">The sequence shown here is derived from an EMBL/GenBank/DDBJ whole genome shotgun (WGS) entry which is preliminary data.</text>
</comment>
<proteinExistence type="predicted"/>
<evidence type="ECO:0000313" key="3">
    <source>
        <dbReference type="Proteomes" id="UP000656042"/>
    </source>
</evidence>
<keyword evidence="3" id="KW-1185">Reference proteome</keyword>
<keyword evidence="1" id="KW-1133">Transmembrane helix</keyword>